<dbReference type="AlphaFoldDB" id="A0A397SL89"/>
<keyword evidence="2" id="KW-1133">Transmembrane helix</keyword>
<keyword evidence="4" id="KW-1185">Reference proteome</keyword>
<feature type="region of interest" description="Disordered" evidence="1">
    <location>
        <begin position="202"/>
        <end position="222"/>
    </location>
</feature>
<evidence type="ECO:0000256" key="1">
    <source>
        <dbReference type="SAM" id="MobiDB-lite"/>
    </source>
</evidence>
<dbReference type="STRING" id="658196.A0A397SL89"/>
<evidence type="ECO:0000313" key="4">
    <source>
        <dbReference type="Proteomes" id="UP000265703"/>
    </source>
</evidence>
<keyword evidence="2" id="KW-0812">Transmembrane</keyword>
<gene>
    <name evidence="3" type="ORF">C1645_828717</name>
</gene>
<organism evidence="3 4">
    <name type="scientific">Glomus cerebriforme</name>
    <dbReference type="NCBI Taxonomy" id="658196"/>
    <lineage>
        <taxon>Eukaryota</taxon>
        <taxon>Fungi</taxon>
        <taxon>Fungi incertae sedis</taxon>
        <taxon>Mucoromycota</taxon>
        <taxon>Glomeromycotina</taxon>
        <taxon>Glomeromycetes</taxon>
        <taxon>Glomerales</taxon>
        <taxon>Glomeraceae</taxon>
        <taxon>Glomus</taxon>
    </lineage>
</organism>
<dbReference type="OrthoDB" id="2397509at2759"/>
<evidence type="ECO:0000313" key="3">
    <source>
        <dbReference type="EMBL" id="RIA86798.1"/>
    </source>
</evidence>
<reference evidence="3 4" key="1">
    <citation type="submission" date="2018-06" db="EMBL/GenBank/DDBJ databases">
        <title>Comparative genomics reveals the genomic features of Rhizophagus irregularis, R. cerebriforme, R. diaphanum and Gigaspora rosea, and their symbiotic lifestyle signature.</title>
        <authorList>
            <person name="Morin E."/>
            <person name="San Clemente H."/>
            <person name="Chen E.C.H."/>
            <person name="De La Providencia I."/>
            <person name="Hainaut M."/>
            <person name="Kuo A."/>
            <person name="Kohler A."/>
            <person name="Murat C."/>
            <person name="Tang N."/>
            <person name="Roy S."/>
            <person name="Loubradou J."/>
            <person name="Henrissat B."/>
            <person name="Grigoriev I.V."/>
            <person name="Corradi N."/>
            <person name="Roux C."/>
            <person name="Martin F.M."/>
        </authorList>
    </citation>
    <scope>NUCLEOTIDE SEQUENCE [LARGE SCALE GENOMIC DNA]</scope>
    <source>
        <strain evidence="3 4">DAOM 227022</strain>
    </source>
</reference>
<feature type="non-terminal residue" evidence="3">
    <location>
        <position position="222"/>
    </location>
</feature>
<accession>A0A397SL89</accession>
<name>A0A397SL89_9GLOM</name>
<dbReference type="EMBL" id="QKYT01000343">
    <property type="protein sequence ID" value="RIA86798.1"/>
    <property type="molecule type" value="Genomic_DNA"/>
</dbReference>
<comment type="caution">
    <text evidence="3">The sequence shown here is derived from an EMBL/GenBank/DDBJ whole genome shotgun (WGS) entry which is preliminary data.</text>
</comment>
<sequence length="222" mass="25384">MGTINIELWKSPNPPSLDILESRTKTVLKAFNKCRKLDIELQGNDNEIKKFSQIFDSLTERRAKESHKHSMYSDNVVIYIQLLSEESTSVGVILDTLSYLLGEATTRQENTMKLKNDYQKFLENFNNNIVSNGSNNSQIFIRDQRDQNKIAIDILTFTISILFSCGASIFYLNMSPILPYYTKNNEKVPEWHFNDNNTVQIDAQSQPESNKPSTDSSTQATP</sequence>
<proteinExistence type="predicted"/>
<feature type="transmembrane region" description="Helical" evidence="2">
    <location>
        <begin position="150"/>
        <end position="172"/>
    </location>
</feature>
<keyword evidence="2" id="KW-0472">Membrane</keyword>
<dbReference type="Proteomes" id="UP000265703">
    <property type="component" value="Unassembled WGS sequence"/>
</dbReference>
<evidence type="ECO:0000256" key="2">
    <source>
        <dbReference type="SAM" id="Phobius"/>
    </source>
</evidence>
<protein>
    <submittedName>
        <fullName evidence="3">Uncharacterized protein</fullName>
    </submittedName>
</protein>